<dbReference type="AlphaFoldDB" id="A0A1F8DV34"/>
<dbReference type="Proteomes" id="UP000176422">
    <property type="component" value="Unassembled WGS sequence"/>
</dbReference>
<protein>
    <recommendedName>
        <fullName evidence="2">RecF/RecN/SMC N-terminal domain-containing protein</fullName>
    </recommendedName>
</protein>
<dbReference type="PANTHER" id="PTHR43977">
    <property type="entry name" value="STRUCTURAL MAINTENANCE OF CHROMOSOMES PROTEIN 3"/>
    <property type="match status" value="1"/>
</dbReference>
<dbReference type="EMBL" id="MGIT01000006">
    <property type="protein sequence ID" value="OGM92470.1"/>
    <property type="molecule type" value="Genomic_DNA"/>
</dbReference>
<dbReference type="InterPro" id="IPR003395">
    <property type="entry name" value="RecF/RecN/SMC_N"/>
</dbReference>
<feature type="coiled-coil region" evidence="1">
    <location>
        <begin position="248"/>
        <end position="289"/>
    </location>
</feature>
<dbReference type="InterPro" id="IPR027417">
    <property type="entry name" value="P-loop_NTPase"/>
</dbReference>
<keyword evidence="1" id="KW-0175">Coiled coil</keyword>
<dbReference type="Gene3D" id="3.40.50.300">
    <property type="entry name" value="P-loop containing nucleotide triphosphate hydrolases"/>
    <property type="match status" value="2"/>
</dbReference>
<evidence type="ECO:0000259" key="2">
    <source>
        <dbReference type="Pfam" id="PF02463"/>
    </source>
</evidence>
<feature type="domain" description="RecF/RecN/SMC N-terminal" evidence="2">
    <location>
        <begin position="3"/>
        <end position="724"/>
    </location>
</feature>
<reference evidence="3 4" key="1">
    <citation type="journal article" date="2016" name="Nat. Commun.">
        <title>Thousands of microbial genomes shed light on interconnected biogeochemical processes in an aquifer system.</title>
        <authorList>
            <person name="Anantharaman K."/>
            <person name="Brown C.T."/>
            <person name="Hug L.A."/>
            <person name="Sharon I."/>
            <person name="Castelle C.J."/>
            <person name="Probst A.J."/>
            <person name="Thomas B.C."/>
            <person name="Singh A."/>
            <person name="Wilkins M.J."/>
            <person name="Karaoz U."/>
            <person name="Brodie E.L."/>
            <person name="Williams K.H."/>
            <person name="Hubbard S.S."/>
            <person name="Banfield J.F."/>
        </authorList>
    </citation>
    <scope>NUCLEOTIDE SEQUENCE [LARGE SCALE GENOMIC DNA]</scope>
</reference>
<organism evidence="3 4">
    <name type="scientific">Candidatus Wolfebacteria bacterium RIFOXYB1_FULL_54_12</name>
    <dbReference type="NCBI Taxonomy" id="1802559"/>
    <lineage>
        <taxon>Bacteria</taxon>
        <taxon>Candidatus Wolfeibacteriota</taxon>
    </lineage>
</organism>
<evidence type="ECO:0000256" key="1">
    <source>
        <dbReference type="SAM" id="Coils"/>
    </source>
</evidence>
<dbReference type="Pfam" id="PF02463">
    <property type="entry name" value="SMC_N"/>
    <property type="match status" value="1"/>
</dbReference>
<sequence length="737" mass="82537">MLLKSLELNGFKSFAQKTVLEFPGGITAIVGPNGSGKSNVIDAIRWILGEREAKNLRGGKAEDLIFAGTPKRARSGMASVSINFDNSGKFFPLDFDEVSVSREISRDGNSTYGLNKSDVRAKDIIDFFARSRLGTRGLTIINQGSSDLFVRATPQERRFMIEEILGLKEYQLKKLEAERKLKNTALNLEKIRIMIEEVAPRLRTLKRQVSKYQTRDQKRDELASAEQSFFGTKATALKVAFARTEADLAGLREGISAKQAELAELERALEAIEATKDRHTEAVALKEQETALLAKRFQLQKDVARLEAKLEFSTDATSDHGVVYRKDEMLALIRQIKHALEEHADSQDIDRLSQTVKTLAAKIDSYLNPQILKQVQDDKKSKPDYSAAHDAIEREKTALLTSLAELDEQLTAVRTAQDSLSQGLEDFNRRFREAFSRTETKREEIRSIESHMQRLSFESEKLSIRLADLKADWVRNEHDPAQFDALAAAEGLADHQLSELEHRIFRLRAELLSIGEVDETLIAEADEVEAHHAHLVSQSADLEKASTDLAQLVEELKRDVAGKFNGAFKDINDQFNHFFRLMFGGGSAKMKIKTRSIEHIVEDLSGEVSELEDQPQAEEPVQSGIEIELSLPKKRINSLDVLSGGEKSLVSIAALFALISVSPPPFLVLDEIDAPLDERNSERFAHLIKEFAHKVQFIVVTHNRTVMEVADVLYGVTMNEDGTSKLLSVKFDSPITV</sequence>
<evidence type="ECO:0000313" key="4">
    <source>
        <dbReference type="Proteomes" id="UP000176422"/>
    </source>
</evidence>
<dbReference type="SUPFAM" id="SSF52540">
    <property type="entry name" value="P-loop containing nucleoside triphosphate hydrolases"/>
    <property type="match status" value="1"/>
</dbReference>
<evidence type="ECO:0000313" key="3">
    <source>
        <dbReference type="EMBL" id="OGM92470.1"/>
    </source>
</evidence>
<name>A0A1F8DV34_9BACT</name>
<comment type="caution">
    <text evidence="3">The sequence shown here is derived from an EMBL/GenBank/DDBJ whole genome shotgun (WGS) entry which is preliminary data.</text>
</comment>
<gene>
    <name evidence="3" type="ORF">A2372_00275</name>
</gene>
<accession>A0A1F8DV34</accession>
<proteinExistence type="predicted"/>
<dbReference type="STRING" id="1802559.A2372_00275"/>